<keyword evidence="3" id="KW-1185">Reference proteome</keyword>
<dbReference type="SUPFAM" id="SSF142906">
    <property type="entry name" value="YjbR-like"/>
    <property type="match status" value="1"/>
</dbReference>
<evidence type="ECO:0000313" key="2">
    <source>
        <dbReference type="EMBL" id="GAA1070093.1"/>
    </source>
</evidence>
<organism evidence="2 3">
    <name type="scientific">Kitasatospora arboriphila</name>
    <dbReference type="NCBI Taxonomy" id="258052"/>
    <lineage>
        <taxon>Bacteria</taxon>
        <taxon>Bacillati</taxon>
        <taxon>Actinomycetota</taxon>
        <taxon>Actinomycetes</taxon>
        <taxon>Kitasatosporales</taxon>
        <taxon>Streptomycetaceae</taxon>
        <taxon>Kitasatospora</taxon>
    </lineage>
</organism>
<evidence type="ECO:0000313" key="3">
    <source>
        <dbReference type="Proteomes" id="UP001499987"/>
    </source>
</evidence>
<dbReference type="Proteomes" id="UP001499987">
    <property type="component" value="Unassembled WGS sequence"/>
</dbReference>
<evidence type="ECO:0008006" key="4">
    <source>
        <dbReference type="Google" id="ProtNLM"/>
    </source>
</evidence>
<name>A0ABP4DSV7_9ACTN</name>
<dbReference type="RefSeq" id="WP_344621793.1">
    <property type="nucleotide sequence ID" value="NZ_BAAALD010000003.1"/>
</dbReference>
<dbReference type="EMBL" id="BAAALD010000003">
    <property type="protein sequence ID" value="GAA1070093.1"/>
    <property type="molecule type" value="Genomic_DNA"/>
</dbReference>
<dbReference type="InterPro" id="IPR038056">
    <property type="entry name" value="YjbR-like_sf"/>
</dbReference>
<dbReference type="InterPro" id="IPR058532">
    <property type="entry name" value="YjbR/MT2646/Rv2570-like"/>
</dbReference>
<proteinExistence type="predicted"/>
<comment type="caution">
    <text evidence="2">The sequence shown here is derived from an EMBL/GenBank/DDBJ whole genome shotgun (WGS) entry which is preliminary data.</text>
</comment>
<feature type="region of interest" description="Disordered" evidence="1">
    <location>
        <begin position="1"/>
        <end position="20"/>
    </location>
</feature>
<reference evidence="3" key="1">
    <citation type="journal article" date="2019" name="Int. J. Syst. Evol. Microbiol.">
        <title>The Global Catalogue of Microorganisms (GCM) 10K type strain sequencing project: providing services to taxonomists for standard genome sequencing and annotation.</title>
        <authorList>
            <consortium name="The Broad Institute Genomics Platform"/>
            <consortium name="The Broad Institute Genome Sequencing Center for Infectious Disease"/>
            <person name="Wu L."/>
            <person name="Ma J."/>
        </authorList>
    </citation>
    <scope>NUCLEOTIDE SEQUENCE [LARGE SCALE GENOMIC DNA]</scope>
    <source>
        <strain evidence="3">JCM 13002</strain>
    </source>
</reference>
<gene>
    <name evidence="2" type="ORF">GCM10009663_05220</name>
</gene>
<evidence type="ECO:0000256" key="1">
    <source>
        <dbReference type="SAM" id="MobiDB-lite"/>
    </source>
</evidence>
<accession>A0ABP4DSV7</accession>
<dbReference type="Gene3D" id="3.90.1150.30">
    <property type="match status" value="1"/>
</dbReference>
<sequence>MTETAREGEAADGAAGRDETAGRDRAVLRAALERLRGLCLALPGAEERPSHGEAAWFAGRPMFAMTSDRHHDDRTAFWAGGAAGVQEHLVAADPDRYFRPPYVGGRGWIGVYLDVEVDWRQVEDLVLDAFLLVAPARLRAEARQGTTGAGPTG</sequence>
<protein>
    <recommendedName>
        <fullName evidence="4">MmcQ/YjbR family DNA-binding protein</fullName>
    </recommendedName>
</protein>
<dbReference type="Pfam" id="PF04237">
    <property type="entry name" value="YjbR"/>
    <property type="match status" value="1"/>
</dbReference>